<evidence type="ECO:0000313" key="2">
    <source>
        <dbReference type="Proteomes" id="UP000678193"/>
    </source>
</evidence>
<sequence length="128" mass="14712">MEEYRAEFNAYQRLGGAIETNFKTDDYDLTQRFYMFVSIVTNNAEDAGIISGVKNGNLSKTVYKIKEPRYKNPTAVVLGYYVSSEGVSIDKKKLSRINSKLDHLDYPVLLGDVIRYARMWMSLTKSLY</sequence>
<reference evidence="1" key="1">
    <citation type="journal article" date="2020" name="Arch. Virol.">
        <title>Complete genome sequence and analysis of a novel lymphocystivirus detected in whitemouth croaker (Micropogonias furnieri): lymphocystis disease virus 4.</title>
        <authorList>
            <person name="Doszpoly A."/>
            <person name="Kajan G.L."/>
            <person name="Puentes R."/>
            <person name="Perretta A."/>
        </authorList>
    </citation>
    <scope>NUCLEOTIDE SEQUENCE</scope>
    <source>
        <strain evidence="1">LCDV-WC</strain>
    </source>
</reference>
<dbReference type="Pfam" id="PF19074">
    <property type="entry name" value="DUF5770"/>
    <property type="match status" value="1"/>
</dbReference>
<dbReference type="InterPro" id="IPR043907">
    <property type="entry name" value="DUF5770"/>
</dbReference>
<protein>
    <submittedName>
        <fullName evidence="1">Uncharacterized protein</fullName>
    </submittedName>
</protein>
<dbReference type="KEGG" id="vg:65103209"/>
<organism evidence="1 2">
    <name type="scientific">Lymphocystis disease virus 4</name>
    <dbReference type="NCBI Taxonomy" id="2704413"/>
    <lineage>
        <taxon>Viruses</taxon>
        <taxon>Varidnaviria</taxon>
        <taxon>Bamfordvirae</taxon>
        <taxon>Nucleocytoviricota</taxon>
        <taxon>Megaviricetes</taxon>
        <taxon>Pimascovirales</taxon>
        <taxon>Pimascovirales incertae sedis</taxon>
        <taxon>Iridoviridae</taxon>
        <taxon>Alphairidovirinae</taxon>
        <taxon>Lymphocystivirus</taxon>
        <taxon>Lymphocystivirus micropogonias1</taxon>
    </lineage>
</organism>
<dbReference type="RefSeq" id="YP_010087876.1">
    <property type="nucleotide sequence ID" value="NC_055603.1"/>
</dbReference>
<evidence type="ECO:0000313" key="1">
    <source>
        <dbReference type="EMBL" id="QHR78544.1"/>
    </source>
</evidence>
<name>A0A6B9XLB7_9VIRU</name>
<proteinExistence type="predicted"/>
<keyword evidence="2" id="KW-1185">Reference proteome</keyword>
<dbReference type="GeneID" id="65103209"/>
<accession>A0A6B9XLB7</accession>
<dbReference type="Proteomes" id="UP000678193">
    <property type="component" value="Segment"/>
</dbReference>
<dbReference type="EMBL" id="MN803438">
    <property type="protein sequence ID" value="QHR78544.1"/>
    <property type="molecule type" value="Genomic_DNA"/>
</dbReference>